<accession>A0A9Q3DBU6</accession>
<reference evidence="1" key="1">
    <citation type="submission" date="2021-03" db="EMBL/GenBank/DDBJ databases">
        <title>Draft genome sequence of rust myrtle Austropuccinia psidii MF-1, a brazilian biotype.</title>
        <authorList>
            <person name="Quecine M.C."/>
            <person name="Pachon D.M.R."/>
            <person name="Bonatelli M.L."/>
            <person name="Correr F.H."/>
            <person name="Franceschini L.M."/>
            <person name="Leite T.F."/>
            <person name="Margarido G.R.A."/>
            <person name="Almeida C.A."/>
            <person name="Ferrarezi J.A."/>
            <person name="Labate C.A."/>
        </authorList>
    </citation>
    <scope>NUCLEOTIDE SEQUENCE</scope>
    <source>
        <strain evidence="1">MF-1</strain>
    </source>
</reference>
<proteinExistence type="predicted"/>
<dbReference type="Proteomes" id="UP000765509">
    <property type="component" value="Unassembled WGS sequence"/>
</dbReference>
<sequence length="291" mass="32870">MSTCRYSSMHICICQHCSTQTHSSPEGDRQGVSFTPFQYKQHIKKVKSAIAPKSLAQIPTFASGSHTFSATQGLTSTAQKPYSRSPNLPPQDLGMIIYDILSLSSGGHPTPAFHIPQDLSTIFEHLQLEPVIQNYIFCPQFFFINGPTESVTTYQPHCQHHNDPNYHVTPFTQSLGKFINSFEPQTKNFIHQQFKNWLARFLQWAGIMGMLHQHQQSQIPKGSPKYDIYDVLVWRCFTQTRNINDPHSCPLPGNWPPPFMLAGSMHEESQPGWPALGLSCLFVLISPQVTD</sequence>
<comment type="caution">
    <text evidence="1">The sequence shown here is derived from an EMBL/GenBank/DDBJ whole genome shotgun (WGS) entry which is preliminary data.</text>
</comment>
<organism evidence="1 2">
    <name type="scientific">Austropuccinia psidii MF-1</name>
    <dbReference type="NCBI Taxonomy" id="1389203"/>
    <lineage>
        <taxon>Eukaryota</taxon>
        <taxon>Fungi</taxon>
        <taxon>Dikarya</taxon>
        <taxon>Basidiomycota</taxon>
        <taxon>Pucciniomycotina</taxon>
        <taxon>Pucciniomycetes</taxon>
        <taxon>Pucciniales</taxon>
        <taxon>Sphaerophragmiaceae</taxon>
        <taxon>Austropuccinia</taxon>
    </lineage>
</organism>
<dbReference type="AlphaFoldDB" id="A0A9Q3DBU6"/>
<gene>
    <name evidence="1" type="ORF">O181_037653</name>
</gene>
<evidence type="ECO:0000313" key="2">
    <source>
        <dbReference type="Proteomes" id="UP000765509"/>
    </source>
</evidence>
<name>A0A9Q3DBU6_9BASI</name>
<evidence type="ECO:0000313" key="1">
    <source>
        <dbReference type="EMBL" id="MBW0497938.1"/>
    </source>
</evidence>
<protein>
    <submittedName>
        <fullName evidence="1">Uncharacterized protein</fullName>
    </submittedName>
</protein>
<dbReference type="EMBL" id="AVOT02014475">
    <property type="protein sequence ID" value="MBW0497938.1"/>
    <property type="molecule type" value="Genomic_DNA"/>
</dbReference>
<keyword evidence="2" id="KW-1185">Reference proteome</keyword>